<organism evidence="1 2">
    <name type="scientific">Hominisplanchenecus murintestinalis</name>
    <dbReference type="NCBI Taxonomy" id="2941517"/>
    <lineage>
        <taxon>Bacteria</taxon>
        <taxon>Bacillati</taxon>
        <taxon>Bacillota</taxon>
        <taxon>Clostridia</taxon>
        <taxon>Lachnospirales</taxon>
        <taxon>Lachnospiraceae</taxon>
        <taxon>Hominisplanchenecus</taxon>
    </lineage>
</organism>
<proteinExistence type="predicted"/>
<reference evidence="1" key="1">
    <citation type="submission" date="2019-04" db="EMBL/GenBank/DDBJ databases">
        <title>Microbes associate with the intestines of laboratory mice.</title>
        <authorList>
            <person name="Navarre W."/>
            <person name="Wong E."/>
            <person name="Huang K."/>
            <person name="Tropini C."/>
            <person name="Ng K."/>
            <person name="Yu B."/>
        </authorList>
    </citation>
    <scope>NUCLEOTIDE SEQUENCE</scope>
    <source>
        <strain evidence="1">NM72_1-8</strain>
    </source>
</reference>
<protein>
    <submittedName>
        <fullName evidence="1">DNRLRE domain-containing protein</fullName>
    </submittedName>
</protein>
<dbReference type="EMBL" id="SRZB01000051">
    <property type="protein sequence ID" value="TGX96691.1"/>
    <property type="molecule type" value="Genomic_DNA"/>
</dbReference>
<accession>A0AC61QVQ0</accession>
<name>A0AC61QVQ0_9FIRM</name>
<evidence type="ECO:0000313" key="2">
    <source>
        <dbReference type="Proteomes" id="UP000307720"/>
    </source>
</evidence>
<comment type="caution">
    <text evidence="1">The sequence shown here is derived from an EMBL/GenBank/DDBJ whole genome shotgun (WGS) entry which is preliminary data.</text>
</comment>
<dbReference type="Proteomes" id="UP000307720">
    <property type="component" value="Unassembled WGS sequence"/>
</dbReference>
<keyword evidence="2" id="KW-1185">Reference proteome</keyword>
<evidence type="ECO:0000313" key="1">
    <source>
        <dbReference type="EMBL" id="TGX96691.1"/>
    </source>
</evidence>
<sequence length="2681" mass="299915">MWRARRWIYMRPGGGAGGEIIRAYRIKDSWKASTINWNNKPAHNTGSYYSQFKATGKAGTKRTLDITENARQMARDQFLGHGIMLRAEREGKEGFYTQFYGSRHATAARRPKLTVVYYDAPTKPASVQLNGSYFKKGSTLQVSWSGISSRALDYVQYKVVGMNDATGKETGDVIAYSASTKIGSAASATASIAGSNTWGEGCYRIWVRGVDRGGIAGEGRSWNFHIDSTAPVVGSISVSPAGYTSIKNPVLSWSSVSDKHLKEVQYQVGSAPYVLAGTGTSGSVVIPATYFPSSGTYPIHVRAVDHAGNVSAVKTLNYLVDVTCPTFGTLSSTPAAGQWTGNANPAIEFKNITELHSGMIVSGVKYCITAAGQPASAYKAAANVRFTSSANPYAGSFTMDSTDQGKPDGNYMIHVRLEDKVGNAVMKTLSYKKDRTPPTGVLTYSQAKSSLKDTVQITAACSDGTGSGVKSSSLVIKDSAGKVADTVYSNFTTSSVTRPFNTKNIKNGSYKAELTVKDYAGYTATVTDTITITNQVDAPSLTGSNKNNGTGYITWNQSVGINGLKRMEYQIEGNSGWTSVLNSGTGTGGFSFRLPAAEKAYVVKVRAVDASGLPGKEAQVECVYDKTAPAAAVSSMQQGVLKGSVTDTYLKSWSLKVRKQGDTTYKKLAEGTYPVVNDILHIVNVGSSEYETGVLYEFLLEAWDEAGNRSTAAYSYTKKDGDGTAQKREPVWFLEHPAYLQVGKNEYSLPENTNYLELKSRSSQELSSVEWYIDNQKIGALYQHTDRPWILDFHKIKAGCPEGTKHTIIVKCKDESGNVTYSVPEYKRALLEYLPVTSGSVKTLAFKEPLSGFTLESGVKTGSTGTPSYYVRFGTSAWKKVLAGKEYSVSELLPGSVTVTSMSVKAEWGSSVKGLSSFRLVGNTVEPETFSLSEMDNYVPTFLSAVSKINYKTYLTWNRAGEQDIVDMEKEKDVALPEGVSYEIYRADSREKLVNMNQASIVDIKDDYYSELNINYGQEFFYRIRAVRKKENQSPEYSNFSRIISAKVVDGDEYVKLLGHKPYWEYESFENPNGIGYVEKSQGNFVYSQTDVDIANEKMPITIERTYNSQASTVSSFGLGWNHSYDLELLNINEEDKLIDRKALRDETGTIFLFEKLQDGTYASSMGKYMTLTQEEKTETIEIPARNGNEKLSREITSSYTILTKDNLEYRFNSGGQMLYAKEPNGSFLLFMYDARTGRVLRAVTDKNLTMEFSYLEGAREKADGIVEEAVEKQKTPTKAARTGLGTEAPPAIKPPAEGPSRPVIEMDEISKIPVTDSGVPVGDAVNNLMLVRKIILPDGTDIQYNYDKNNRLKKVIRSDGKTDGESVSYVYEYDGQGKLSVIHDAKGNPYTIIYQDKKVKELLYPEVNGKQESVRFTYENIENGDYAYLTTIQKGLDGKYGKGETIKSNRLGNVLYRKDLNGKEFTYTYEDNLPKISSSMVEYQELCDGKIVTKVIERKEETIYDSEQDMNPTQEISADDTKVTYEYANQENEYADDLPSRITEEWDDEIYEDEYFEYDEYGNEIWEEDLITGDTIQIEYYGQDNEFAGEEKETVEKQKVEAEDGTEGYLTTTTTHEYSYGEDGVKTETITETADGKSTVSVNKYDRMGRLIYTNDGLGNKASYTYDFMGREISVEYDENGKIYTTSNTYDENGTLLQETGRDGMKQVYRYDERNRLLQKEQVKDSDRRIWKTSYGYEWEEESEPVLIAIQKQQSPGGTVSETYTDQAGKTVKTLSGGMMVRNEYDKNGQVTVQNITSVDGEEKGCVTVNLYDASGNVTGTVLNPGKDKATGAWMATEDSIVTSSTYDVMKHQTSATDGEGNVTEYVYENLGALKEVRQSDGAGEEHVISHKTDILEADGTTSSWIMDANGNVSKEYFDAKGNKVKSADLGDGSLAPIVTTYQYDDKENLNKEVYADGTYKTFQYDANNRMISESCFTSAGIQTLETKYAYSEQGSLLVMEDFEVENGQKHRFRYTDYIYDSLGQLTGVAEYNGNDVPSEEKLRECRMTYFYDLDGRLETVLYPVSRNSEIKGLKYVYDENSRKTEDRAIMENGREEVISSYRYTGIGNLDSETIHMGFLDGKSKKVIYKKYSYDEFSRVAGISYYDNEEMTNCPEAYRYTYDKNCRILTEDKYCCYPGMSEEEQTDELCSYEYDAFGRLKKVMVRNRKTGISGESVYTYDKAGNMLSEANGDGTVFRTYNSLNQLVLSQKQKDGQTESQCAYQYDARGNLVYEEDTAQGMRTDMEYDIRNQMIKQTLSEGGQISVQQENKYNGNGQRVQKKENDKVTNYYYQNSTVYAVTDENDTIVNLHLLKGENNVAASVKCQGEDAGTCFFYGKDGRRSTTAIVRPDGTAVQNYKYDVFGETQVGGTELFSEFCYTGSVYDSQTGKYYLNARYYEPENRRFLSQDSYRGEVKNPSSLHLYAYCAGDPVNFADVDGHKPKYITEQGADVLVDGVAMKDIRVGFYGNVGAVGCGAIAVYNVMVGYMYKGSFQDVVSEMNMSGLYDLWESRKSKNILKKIVLGVRGSWCTKWTLGFETNALTQYLKKRFRRVRKSYFLGWESIARRSTAIIVSYMKPEGGGHYVAGIRGRNGRRFKFYNQYLGEYNGRYITISQYKKYIKKNSRTPLAIVGVNGPKMWW</sequence>
<gene>
    <name evidence="1" type="ORF">E5357_15335</name>
</gene>